<feature type="compositionally biased region" description="Low complexity" evidence="19">
    <location>
        <begin position="46"/>
        <end position="60"/>
    </location>
</feature>
<dbReference type="InterPro" id="IPR017907">
    <property type="entry name" value="Znf_RING_CS"/>
</dbReference>
<dbReference type="GO" id="GO:0005778">
    <property type="term" value="C:peroxisomal membrane"/>
    <property type="evidence" value="ECO:0007669"/>
    <property type="project" value="UniProtKB-SubCell"/>
</dbReference>
<evidence type="ECO:0000256" key="17">
    <source>
        <dbReference type="ARBA" id="ARBA00034523"/>
    </source>
</evidence>
<keyword evidence="5" id="KW-0808">Transferase</keyword>
<feature type="region of interest" description="Disordered" evidence="19">
    <location>
        <begin position="220"/>
        <end position="282"/>
    </location>
</feature>
<dbReference type="PROSITE" id="PS00518">
    <property type="entry name" value="ZF_RING_1"/>
    <property type="match status" value="1"/>
</dbReference>
<evidence type="ECO:0000256" key="6">
    <source>
        <dbReference type="ARBA" id="ARBA00022692"/>
    </source>
</evidence>
<evidence type="ECO:0000256" key="5">
    <source>
        <dbReference type="ARBA" id="ARBA00022679"/>
    </source>
</evidence>
<dbReference type="PROSITE" id="PS50089">
    <property type="entry name" value="ZF_RING_2"/>
    <property type="match status" value="1"/>
</dbReference>
<sequence>MQASELLEQFPSQDAWLQAASQVLTKLPAKSGPTAPQSCGHHSCQGPEGTNSEEGNTNETAVQTHEEPHDPQQAQAQAGILHAPVSSSLHAAHAAAATAAARAAQNPPQPPPLHILRSSALDAGRLDTELTSLLGEQLSRVFALFNPGQIMEWDAEINAVLNLLVFGASVWQSPNAATPGSALLNLKYRREDAPGAALLPAGLQRWGARLRDVFGYYSASSPKPSTPLTSYASHPGMSPSNSHPGSQSSAHPSSRAAAGQPSSASAASSRLPPQLCSSSGRSAGALGGRTGVEGPGLSVCQRLLLVVGMVAVPYAWARMGRRMAAAAVAGGGNASSGFGSWGGRSVGTQHGNGHVAGQSHSLHHSHSSNGSSTAQDRAMDLRSFNENGEGSGESGGGVIGAALRCIGMGHLLPPVLAWLATCRAACREQWHLATNAVHRAWSLLDARLGWRLMRGAETAYRGATLLNFLAFLAGGRYRSLLERVVGARLVYKQPSMARVISFEYLNRQLVWHEISELLLLLLPLLDAAKFRRGLGRLMPRLPSPASVLQRLAPSGSSEEDATLPPGTESAHQPPSLTAPGLNIQTEAAARGSQGEDKGRGRALEGGKGAGGMGRPKGPCPVCGTKEMLQPVVALPCRHVFCYYCLSASCTADRWYECPLDGVRVAAMKRWQPGLLLS</sequence>
<feature type="region of interest" description="Disordered" evidence="19">
    <location>
        <begin position="28"/>
        <end position="76"/>
    </location>
</feature>
<keyword evidence="6" id="KW-0812">Transmembrane</keyword>
<feature type="region of interest" description="Disordered" evidence="19">
    <location>
        <begin position="345"/>
        <end position="375"/>
    </location>
</feature>
<dbReference type="InterPro" id="IPR001841">
    <property type="entry name" value="Znf_RING"/>
</dbReference>
<evidence type="ECO:0000256" key="14">
    <source>
        <dbReference type="ARBA" id="ARBA00023140"/>
    </source>
</evidence>
<gene>
    <name evidence="21" type="ORF">DTER00134_LOCUS10558</name>
</gene>
<keyword evidence="11" id="KW-0653">Protein transport</keyword>
<keyword evidence="14" id="KW-0576">Peroxisome</keyword>
<comment type="catalytic activity">
    <reaction evidence="16">
        <text>[E2 ubiquitin-conjugating enzyme]-S-ubiquitinyl-L-cysteine + [acceptor protein]-L-cysteine = [E2 ubiquitin-conjugating enzyme]-L-cysteine + [acceptor protein]-S-ubiquitinyl-L-cysteine.</text>
        <dbReference type="EC" id="2.3.2.36"/>
    </reaction>
</comment>
<dbReference type="InterPro" id="IPR013083">
    <property type="entry name" value="Znf_RING/FYVE/PHD"/>
</dbReference>
<feature type="domain" description="RING-type" evidence="20">
    <location>
        <begin position="619"/>
        <end position="660"/>
    </location>
</feature>
<comment type="pathway">
    <text evidence="2">Protein modification; protein ubiquitination.</text>
</comment>
<dbReference type="SMART" id="SM00184">
    <property type="entry name" value="RING"/>
    <property type="match status" value="1"/>
</dbReference>
<dbReference type="Gene3D" id="3.30.40.10">
    <property type="entry name" value="Zinc/RING finger domain, C3HC4 (zinc finger)"/>
    <property type="match status" value="1"/>
</dbReference>
<keyword evidence="8 18" id="KW-0863">Zinc-finger</keyword>
<evidence type="ECO:0000256" key="10">
    <source>
        <dbReference type="ARBA" id="ARBA00022833"/>
    </source>
</evidence>
<dbReference type="PANTHER" id="PTHR48178">
    <property type="entry name" value="PEROXISOME BIOGENESIS FACTOR 2"/>
    <property type="match status" value="1"/>
</dbReference>
<evidence type="ECO:0000256" key="16">
    <source>
        <dbReference type="ARBA" id="ARBA00034438"/>
    </source>
</evidence>
<dbReference type="GO" id="GO:0008270">
    <property type="term" value="F:zinc ion binding"/>
    <property type="evidence" value="ECO:0007669"/>
    <property type="project" value="UniProtKB-KW"/>
</dbReference>
<evidence type="ECO:0000256" key="18">
    <source>
        <dbReference type="PROSITE-ProRule" id="PRU00175"/>
    </source>
</evidence>
<evidence type="ECO:0000256" key="3">
    <source>
        <dbReference type="ARBA" id="ARBA00008704"/>
    </source>
</evidence>
<evidence type="ECO:0000256" key="8">
    <source>
        <dbReference type="ARBA" id="ARBA00022771"/>
    </source>
</evidence>
<evidence type="ECO:0000256" key="13">
    <source>
        <dbReference type="ARBA" id="ARBA00023136"/>
    </source>
</evidence>
<dbReference type="PANTHER" id="PTHR48178:SF1">
    <property type="entry name" value="PEROXISOME BIOGENESIS FACTOR 2"/>
    <property type="match status" value="1"/>
</dbReference>
<evidence type="ECO:0000256" key="11">
    <source>
        <dbReference type="ARBA" id="ARBA00022927"/>
    </source>
</evidence>
<evidence type="ECO:0000313" key="21">
    <source>
        <dbReference type="EMBL" id="CAE0495485.1"/>
    </source>
</evidence>
<name>A0A7S3QX80_DUNTE</name>
<keyword evidence="4" id="KW-0813">Transport</keyword>
<comment type="similarity">
    <text evidence="3">Belongs to the pex2/pex10/pex12 family.</text>
</comment>
<comment type="subcellular location">
    <subcellularLocation>
        <location evidence="1">Peroxisome membrane</location>
        <topology evidence="1">Multi-pass membrane protein</topology>
    </subcellularLocation>
</comment>
<evidence type="ECO:0000256" key="12">
    <source>
        <dbReference type="ARBA" id="ARBA00022989"/>
    </source>
</evidence>
<dbReference type="GO" id="GO:0016558">
    <property type="term" value="P:protein import into peroxisome matrix"/>
    <property type="evidence" value="ECO:0007669"/>
    <property type="project" value="InterPro"/>
</dbReference>
<dbReference type="EC" id="2.3.2.36" evidence="17"/>
<feature type="compositionally biased region" description="Polar residues" evidence="19">
    <location>
        <begin position="220"/>
        <end position="232"/>
    </location>
</feature>
<evidence type="ECO:0000256" key="7">
    <source>
        <dbReference type="ARBA" id="ARBA00022723"/>
    </source>
</evidence>
<reference evidence="21" key="1">
    <citation type="submission" date="2021-01" db="EMBL/GenBank/DDBJ databases">
        <authorList>
            <person name="Corre E."/>
            <person name="Pelletier E."/>
            <person name="Niang G."/>
            <person name="Scheremetjew M."/>
            <person name="Finn R."/>
            <person name="Kale V."/>
            <person name="Holt S."/>
            <person name="Cochrane G."/>
            <person name="Meng A."/>
            <person name="Brown T."/>
            <person name="Cohen L."/>
        </authorList>
    </citation>
    <scope>NUCLEOTIDE SEQUENCE</scope>
    <source>
        <strain evidence="21">CCMP1320</strain>
    </source>
</reference>
<dbReference type="Pfam" id="PF04757">
    <property type="entry name" value="Pex2_Pex12"/>
    <property type="match status" value="1"/>
</dbReference>
<dbReference type="GO" id="GO:0061630">
    <property type="term" value="F:ubiquitin protein ligase activity"/>
    <property type="evidence" value="ECO:0007669"/>
    <property type="project" value="UniProtKB-EC"/>
</dbReference>
<evidence type="ECO:0000256" key="19">
    <source>
        <dbReference type="SAM" id="MobiDB-lite"/>
    </source>
</evidence>
<keyword evidence="10" id="KW-0862">Zinc</keyword>
<protein>
    <recommendedName>
        <fullName evidence="17">RING-type E3 ubiquitin transferase (cysteine targeting)</fullName>
        <ecNumber evidence="17">2.3.2.36</ecNumber>
    </recommendedName>
    <alternativeName>
        <fullName evidence="15">Peroxin-2</fullName>
    </alternativeName>
</protein>
<evidence type="ECO:0000256" key="4">
    <source>
        <dbReference type="ARBA" id="ARBA00022448"/>
    </source>
</evidence>
<evidence type="ECO:0000256" key="1">
    <source>
        <dbReference type="ARBA" id="ARBA00004585"/>
    </source>
</evidence>
<feature type="region of interest" description="Disordered" evidence="19">
    <location>
        <begin position="548"/>
        <end position="615"/>
    </location>
</feature>
<dbReference type="SUPFAM" id="SSF57850">
    <property type="entry name" value="RING/U-box"/>
    <property type="match status" value="1"/>
</dbReference>
<dbReference type="InterPro" id="IPR025654">
    <property type="entry name" value="PEX2/10"/>
</dbReference>
<dbReference type="InterPro" id="IPR006845">
    <property type="entry name" value="Pex_N"/>
</dbReference>
<dbReference type="EMBL" id="HBIP01017917">
    <property type="protein sequence ID" value="CAE0495485.1"/>
    <property type="molecule type" value="Transcribed_RNA"/>
</dbReference>
<feature type="compositionally biased region" description="Low complexity" evidence="19">
    <location>
        <begin position="238"/>
        <end position="282"/>
    </location>
</feature>
<keyword evidence="12" id="KW-1133">Transmembrane helix</keyword>
<evidence type="ECO:0000256" key="2">
    <source>
        <dbReference type="ARBA" id="ARBA00004906"/>
    </source>
</evidence>
<dbReference type="AlphaFoldDB" id="A0A7S3QX80"/>
<proteinExistence type="inferred from homology"/>
<keyword evidence="7" id="KW-0479">Metal-binding</keyword>
<feature type="compositionally biased region" description="Basic and acidic residues" evidence="19">
    <location>
        <begin position="593"/>
        <end position="604"/>
    </location>
</feature>
<keyword evidence="13" id="KW-0472">Membrane</keyword>
<evidence type="ECO:0000259" key="20">
    <source>
        <dbReference type="PROSITE" id="PS50089"/>
    </source>
</evidence>
<feature type="compositionally biased region" description="Gly residues" evidence="19">
    <location>
        <begin position="605"/>
        <end position="614"/>
    </location>
</feature>
<organism evidence="21">
    <name type="scientific">Dunaliella tertiolecta</name>
    <name type="common">Green alga</name>
    <dbReference type="NCBI Taxonomy" id="3047"/>
    <lineage>
        <taxon>Eukaryota</taxon>
        <taxon>Viridiplantae</taxon>
        <taxon>Chlorophyta</taxon>
        <taxon>core chlorophytes</taxon>
        <taxon>Chlorophyceae</taxon>
        <taxon>CS clade</taxon>
        <taxon>Chlamydomonadales</taxon>
        <taxon>Dunaliellaceae</taxon>
        <taxon>Dunaliella</taxon>
    </lineage>
</organism>
<evidence type="ECO:0000256" key="15">
    <source>
        <dbReference type="ARBA" id="ARBA00032511"/>
    </source>
</evidence>
<accession>A0A7S3QX80</accession>
<evidence type="ECO:0000256" key="9">
    <source>
        <dbReference type="ARBA" id="ARBA00022786"/>
    </source>
</evidence>
<keyword evidence="9" id="KW-0833">Ubl conjugation pathway</keyword>